<evidence type="ECO:0000256" key="3">
    <source>
        <dbReference type="SAM" id="MobiDB-lite"/>
    </source>
</evidence>
<evidence type="ECO:0000256" key="1">
    <source>
        <dbReference type="ARBA" id="ARBA00009755"/>
    </source>
</evidence>
<dbReference type="RefSeq" id="WP_015911600.1">
    <property type="nucleotide sequence ID" value="NC_012028.1"/>
</dbReference>
<feature type="region of interest" description="Disordered" evidence="3">
    <location>
        <begin position="553"/>
        <end position="576"/>
    </location>
</feature>
<dbReference type="InterPro" id="IPR008930">
    <property type="entry name" value="Terpenoid_cyclase/PrenylTrfase"/>
</dbReference>
<dbReference type="GeneID" id="7399348"/>
<feature type="compositionally biased region" description="Acidic residues" evidence="3">
    <location>
        <begin position="30"/>
        <end position="45"/>
    </location>
</feature>
<evidence type="ECO:0000313" key="5">
    <source>
        <dbReference type="EMBL" id="ACM58755.1"/>
    </source>
</evidence>
<name>B9LVP2_HALLT</name>
<dbReference type="GO" id="GO:0016866">
    <property type="term" value="F:intramolecular transferase activity"/>
    <property type="evidence" value="ECO:0007669"/>
    <property type="project" value="InterPro"/>
</dbReference>
<feature type="domain" description="Squalene cyclase C-terminal" evidence="4">
    <location>
        <begin position="331"/>
        <end position="627"/>
    </location>
</feature>
<dbReference type="SUPFAM" id="SSF48239">
    <property type="entry name" value="Terpenoid cyclases/Protein prenyltransferases"/>
    <property type="match status" value="2"/>
</dbReference>
<dbReference type="GO" id="GO:0016104">
    <property type="term" value="P:triterpenoid biosynthetic process"/>
    <property type="evidence" value="ECO:0007669"/>
    <property type="project" value="InterPro"/>
</dbReference>
<dbReference type="KEGG" id="hla:Hlac_3222"/>
<keyword evidence="2" id="KW-0677">Repeat</keyword>
<comment type="similarity">
    <text evidence="1">Belongs to the terpene cyclase/mutase family.</text>
</comment>
<reference evidence="5 6" key="1">
    <citation type="journal article" date="2016" name="Stand. Genomic Sci.">
        <title>Complete genome sequence of the Antarctic Halorubrum lacusprofundi type strain ACAM 34.</title>
        <authorList>
            <person name="Anderson I.J."/>
            <person name="DasSarma P."/>
            <person name="Lucas S."/>
            <person name="Copeland A."/>
            <person name="Lapidus A."/>
            <person name="Del Rio T.G."/>
            <person name="Tice H."/>
            <person name="Dalin E."/>
            <person name="Bruce D.C."/>
            <person name="Goodwin L."/>
            <person name="Pitluck S."/>
            <person name="Sims D."/>
            <person name="Brettin T.S."/>
            <person name="Detter J.C."/>
            <person name="Han C.S."/>
            <person name="Larimer F."/>
            <person name="Hauser L."/>
            <person name="Land M."/>
            <person name="Ivanova N."/>
            <person name="Richardson P."/>
            <person name="Cavicchioli R."/>
            <person name="DasSarma S."/>
            <person name="Woese C.R."/>
            <person name="Kyrpides N.C."/>
        </authorList>
    </citation>
    <scope>NUCLEOTIDE SEQUENCE [LARGE SCALE GENOMIC DNA]</scope>
    <source>
        <strain evidence="6">ATCC 49239 / DSM 5036 / JCM 8891 / ACAM 34</strain>
    </source>
</reference>
<protein>
    <submittedName>
        <fullName evidence="5">Squalene cyclase-like protein</fullName>
    </submittedName>
</protein>
<keyword evidence="6" id="KW-1185">Reference proteome</keyword>
<dbReference type="EMBL" id="CP001366">
    <property type="protein sequence ID" value="ACM58755.1"/>
    <property type="molecule type" value="Genomic_DNA"/>
</dbReference>
<feature type="region of interest" description="Disordered" evidence="3">
    <location>
        <begin position="25"/>
        <end position="45"/>
    </location>
</feature>
<dbReference type="Gene3D" id="1.50.10.20">
    <property type="match status" value="1"/>
</dbReference>
<sequence>MKEYPTRRRFLAGSVGAMSTLPVGTASGDIWDDEDEILGDDDDDDDIEEPDWDDLWRAINRTETYLRRELSEDNTWYDDDLTHWDTTVRFEGAADLRTTVYYALLTDRIWGNEDERDDCLSYLLDRRSTDGGWDDTVTNFGMLLLFDRMDDHEYESVVEDIFREIDAKNQSLMASKDEAGFTDRFRMRLLYAVLSDDHSFDELFPRELPIRAGDLMALTSAFDGEAVSAQDQTARPSYITRQLAYFLLGATAYDRELDEDETQLVEVAENVLLSRRLTNGAWNTVPTTLFATFALVERGYSWFDGEVGTPVRWIADNRLTDEGRVESYRLPVRDTTLVQKALLAAGSSPDAEFLQESAQWLSEARTPQTVGRELDREPAPFRRHHGHGWGYMPHAFSNWDDTAVALGSLSALTDGDLDEQIDFLRRVQNRDGSWSAYTTDFAPFQSTEIADEARLTIGDEQYQLRFGYIPAPDITGNALSTLGMQGDTVDDDRHIDDAVSYLRENRADNGLWLGVRGQGYTYGTARVMEGLRAVDVDMDDDFVTAARGTLLSRQNDDGGWGEQTRYDPSQPESGSIEYQPGESTPIQTGWALQALLYGGIGPDREAVWDAVDYLLETQQSDGSWEVDPVLYTFGGPGYSTEAITQAAVLRALGLYESTID</sequence>
<dbReference type="PANTHER" id="PTHR11764:SF20">
    <property type="entry name" value="LANOSTEROL SYNTHASE"/>
    <property type="match status" value="1"/>
</dbReference>
<dbReference type="HOGENOM" id="CLU_415411_0_0_2"/>
<dbReference type="Proteomes" id="UP000000740">
    <property type="component" value="Chromosome 2"/>
</dbReference>
<dbReference type="InterPro" id="IPR032696">
    <property type="entry name" value="SQ_cyclase_C"/>
</dbReference>
<evidence type="ECO:0000313" key="6">
    <source>
        <dbReference type="Proteomes" id="UP000000740"/>
    </source>
</evidence>
<organism evidence="5 6">
    <name type="scientific">Halorubrum lacusprofundi (strain ATCC 49239 / DSM 5036 / JCM 8891 / ACAM 34)</name>
    <dbReference type="NCBI Taxonomy" id="416348"/>
    <lineage>
        <taxon>Archaea</taxon>
        <taxon>Methanobacteriati</taxon>
        <taxon>Methanobacteriota</taxon>
        <taxon>Stenosarchaea group</taxon>
        <taxon>Halobacteria</taxon>
        <taxon>Halobacteriales</taxon>
        <taxon>Haloferacaceae</taxon>
        <taxon>Halorubrum</taxon>
    </lineage>
</organism>
<dbReference type="GO" id="GO:0005811">
    <property type="term" value="C:lipid droplet"/>
    <property type="evidence" value="ECO:0007669"/>
    <property type="project" value="InterPro"/>
</dbReference>
<dbReference type="AlphaFoldDB" id="B9LVP2"/>
<evidence type="ECO:0000259" key="4">
    <source>
        <dbReference type="Pfam" id="PF13243"/>
    </source>
</evidence>
<gene>
    <name evidence="5" type="ordered locus">Hlac_3222</name>
</gene>
<dbReference type="PANTHER" id="PTHR11764">
    <property type="entry name" value="TERPENE CYCLASE/MUTASE FAMILY MEMBER"/>
    <property type="match status" value="1"/>
</dbReference>
<dbReference type="Pfam" id="PF13243">
    <property type="entry name" value="SQHop_cyclase_C"/>
    <property type="match status" value="1"/>
</dbReference>
<accession>B9LVP2</accession>
<evidence type="ECO:0000256" key="2">
    <source>
        <dbReference type="ARBA" id="ARBA00022737"/>
    </source>
</evidence>
<dbReference type="eggNOG" id="arCOG03396">
    <property type="taxonomic scope" value="Archaea"/>
</dbReference>
<proteinExistence type="inferred from homology"/>
<dbReference type="InterPro" id="IPR018333">
    <property type="entry name" value="Squalene_cyclase"/>
</dbReference>